<dbReference type="OrthoDB" id="509598at2"/>
<organism evidence="1 2">
    <name type="scientific">Photobacterium aquimaris</name>
    <dbReference type="NCBI Taxonomy" id="512643"/>
    <lineage>
        <taxon>Bacteria</taxon>
        <taxon>Pseudomonadati</taxon>
        <taxon>Pseudomonadota</taxon>
        <taxon>Gammaproteobacteria</taxon>
        <taxon>Vibrionales</taxon>
        <taxon>Vibrionaceae</taxon>
        <taxon>Photobacterium</taxon>
    </lineage>
</organism>
<sequence length="226" mass="25739">MNQHSQNYSMAQIQHLLANDPQTQDFFERKTVSTYEEFVRVLHKDILRAITDVQHDRHLFQDASFGEDAISTVIIKCLKFMNYDAEHDTQHGGHCDILVKHQALGFEWIGEAKLWKGQAYVKGGLEQLLTRYATGTTGESAGGLLVYVKQENALEKLITWHTELSSHNSTHSIEDLPERPRKLYFDSVQLAQASGLDYDMRTFFVALNHATSIEPEYEHDGTIVSA</sequence>
<dbReference type="AlphaFoldDB" id="A0A2T3IRZ0"/>
<evidence type="ECO:0008006" key="3">
    <source>
        <dbReference type="Google" id="ProtNLM"/>
    </source>
</evidence>
<dbReference type="RefSeq" id="WP_082967906.1">
    <property type="nucleotide sequence ID" value="NZ_LZFA01000001.1"/>
</dbReference>
<protein>
    <recommendedName>
        <fullName evidence="3">Restriction endonuclease</fullName>
    </recommendedName>
</protein>
<gene>
    <name evidence="1" type="ORF">CTM88_02390</name>
</gene>
<evidence type="ECO:0000313" key="2">
    <source>
        <dbReference type="Proteomes" id="UP000240254"/>
    </source>
</evidence>
<proteinExistence type="predicted"/>
<evidence type="ECO:0000313" key="1">
    <source>
        <dbReference type="EMBL" id="PSU31107.1"/>
    </source>
</evidence>
<dbReference type="Proteomes" id="UP000240254">
    <property type="component" value="Unassembled WGS sequence"/>
</dbReference>
<comment type="caution">
    <text evidence="1">The sequence shown here is derived from an EMBL/GenBank/DDBJ whole genome shotgun (WGS) entry which is preliminary data.</text>
</comment>
<name>A0A2T3IRZ0_9GAMM</name>
<accession>A0A2T3IRZ0</accession>
<dbReference type="EMBL" id="PYMK01000002">
    <property type="protein sequence ID" value="PSU31107.1"/>
    <property type="molecule type" value="Genomic_DNA"/>
</dbReference>
<reference evidence="1 2" key="1">
    <citation type="submission" date="2018-03" db="EMBL/GenBank/DDBJ databases">
        <title>Whole genome sequencing of Histamine producing bacteria.</title>
        <authorList>
            <person name="Butler K."/>
        </authorList>
    </citation>
    <scope>NUCLEOTIDE SEQUENCE [LARGE SCALE GENOMIC DNA]</scope>
    <source>
        <strain evidence="1 2">BS2</strain>
    </source>
</reference>